<evidence type="ECO:0000313" key="1">
    <source>
        <dbReference type="EMBL" id="TXK62146.1"/>
    </source>
</evidence>
<dbReference type="AlphaFoldDB" id="A0A5C8KR05"/>
<evidence type="ECO:0000313" key="2">
    <source>
        <dbReference type="Proteomes" id="UP000321248"/>
    </source>
</evidence>
<organism evidence="1 2">
    <name type="scientific">Alkalisalibacterium limincola</name>
    <dbReference type="NCBI Taxonomy" id="2699169"/>
    <lineage>
        <taxon>Bacteria</taxon>
        <taxon>Pseudomonadati</taxon>
        <taxon>Pseudomonadota</taxon>
        <taxon>Gammaproteobacteria</taxon>
        <taxon>Lysobacterales</taxon>
        <taxon>Lysobacteraceae</taxon>
        <taxon>Alkalisalibacterium</taxon>
    </lineage>
</organism>
<sequence length="140" mass="15470">MSLFNSMQNTMQQLSRKVMLSWQAKVVEKAIRELPEAKRREAALLTLAELESTAHVPASQSPNDTTPLPNPARGNAAQLAFERVRSRLQPIRLRGLATWIAVVYHETRDSADEGFQGVHRDVLGLIAELKASMPAQKAAA</sequence>
<dbReference type="Proteomes" id="UP000321248">
    <property type="component" value="Unassembled WGS sequence"/>
</dbReference>
<proteinExistence type="predicted"/>
<keyword evidence="2" id="KW-1185">Reference proteome</keyword>
<dbReference type="EMBL" id="VRTS01000006">
    <property type="protein sequence ID" value="TXK62146.1"/>
    <property type="molecule type" value="Genomic_DNA"/>
</dbReference>
<dbReference type="RefSeq" id="WP_147891939.1">
    <property type="nucleotide sequence ID" value="NZ_VRTS01000006.1"/>
</dbReference>
<comment type="caution">
    <text evidence="1">The sequence shown here is derived from an EMBL/GenBank/DDBJ whole genome shotgun (WGS) entry which is preliminary data.</text>
</comment>
<name>A0A5C8KR05_9GAMM</name>
<protein>
    <submittedName>
        <fullName evidence="1">Uncharacterized protein</fullName>
    </submittedName>
</protein>
<dbReference type="OrthoDB" id="5966395at2"/>
<accession>A0A5C8KR05</accession>
<gene>
    <name evidence="1" type="ORF">FU658_09960</name>
</gene>
<reference evidence="1 2" key="1">
    <citation type="submission" date="2019-08" db="EMBL/GenBank/DDBJ databases">
        <authorList>
            <person name="Karlyshev A.V."/>
        </authorList>
    </citation>
    <scope>NUCLEOTIDE SEQUENCE [LARGE SCALE GENOMIC DNA]</scope>
    <source>
        <strain evidence="1 2">Alg18-2.2</strain>
    </source>
</reference>